<accession>A0AAV4U535</accession>
<organism evidence="1 2">
    <name type="scientific">Caerostris extrusa</name>
    <name type="common">Bark spider</name>
    <name type="synonym">Caerostris bankana</name>
    <dbReference type="NCBI Taxonomy" id="172846"/>
    <lineage>
        <taxon>Eukaryota</taxon>
        <taxon>Metazoa</taxon>
        <taxon>Ecdysozoa</taxon>
        <taxon>Arthropoda</taxon>
        <taxon>Chelicerata</taxon>
        <taxon>Arachnida</taxon>
        <taxon>Araneae</taxon>
        <taxon>Araneomorphae</taxon>
        <taxon>Entelegynae</taxon>
        <taxon>Araneoidea</taxon>
        <taxon>Araneidae</taxon>
        <taxon>Caerostris</taxon>
    </lineage>
</organism>
<dbReference type="EMBL" id="BPLR01012305">
    <property type="protein sequence ID" value="GIY52904.1"/>
    <property type="molecule type" value="Genomic_DNA"/>
</dbReference>
<proteinExistence type="predicted"/>
<dbReference type="AlphaFoldDB" id="A0AAV4U535"/>
<protein>
    <submittedName>
        <fullName evidence="1">Uncharacterized protein</fullName>
    </submittedName>
</protein>
<dbReference type="Proteomes" id="UP001054945">
    <property type="component" value="Unassembled WGS sequence"/>
</dbReference>
<reference evidence="1 2" key="1">
    <citation type="submission" date="2021-06" db="EMBL/GenBank/DDBJ databases">
        <title>Caerostris extrusa draft genome.</title>
        <authorList>
            <person name="Kono N."/>
            <person name="Arakawa K."/>
        </authorList>
    </citation>
    <scope>NUCLEOTIDE SEQUENCE [LARGE SCALE GENOMIC DNA]</scope>
</reference>
<gene>
    <name evidence="1" type="ORF">CEXT_71331</name>
</gene>
<comment type="caution">
    <text evidence="1">The sequence shown here is derived from an EMBL/GenBank/DDBJ whole genome shotgun (WGS) entry which is preliminary data.</text>
</comment>
<evidence type="ECO:0000313" key="1">
    <source>
        <dbReference type="EMBL" id="GIY52904.1"/>
    </source>
</evidence>
<name>A0AAV4U535_CAEEX</name>
<evidence type="ECO:0000313" key="2">
    <source>
        <dbReference type="Proteomes" id="UP001054945"/>
    </source>
</evidence>
<keyword evidence="2" id="KW-1185">Reference proteome</keyword>
<sequence length="102" mass="11302">MSTCGNGYWQLAYRLRSTMGIAALTRIPESTKDKILAGRLLYRNGGGEERFFIGPPSPASPCHFRKKTAMKTSTIFVQKTSFQLPSKQKSLKSLIVCVVGFV</sequence>